<keyword evidence="3" id="KW-1185">Reference proteome</keyword>
<dbReference type="Proteomes" id="UP001152607">
    <property type="component" value="Unassembled WGS sequence"/>
</dbReference>
<proteinExistence type="predicted"/>
<evidence type="ECO:0000313" key="2">
    <source>
        <dbReference type="EMBL" id="CAI6341105.1"/>
    </source>
</evidence>
<feature type="region of interest" description="Disordered" evidence="1">
    <location>
        <begin position="1"/>
        <end position="24"/>
    </location>
</feature>
<sequence length="105" mass="11836">MMMMDGRIRSGVLRSRSRSPRAPGADRRTAAFFVRTFSCPVFSLTRLWEMRGDARGAFWGGMPKKDWSRLCCYVWGGHNAIPMLRSPFPYLGPLMCVWGAKGGVC</sequence>
<accession>A0A9W4XUH1</accession>
<evidence type="ECO:0000256" key="1">
    <source>
        <dbReference type="SAM" id="MobiDB-lite"/>
    </source>
</evidence>
<dbReference type="AlphaFoldDB" id="A0A9W4XUH1"/>
<dbReference type="EMBL" id="CAOQHR010000011">
    <property type="protein sequence ID" value="CAI6341105.1"/>
    <property type="molecule type" value="Genomic_DNA"/>
</dbReference>
<reference evidence="2" key="1">
    <citation type="submission" date="2023-01" db="EMBL/GenBank/DDBJ databases">
        <authorList>
            <person name="Van Ghelder C."/>
            <person name="Rancurel C."/>
        </authorList>
    </citation>
    <scope>NUCLEOTIDE SEQUENCE</scope>
    <source>
        <strain evidence="2">CNCM I-4278</strain>
    </source>
</reference>
<protein>
    <submittedName>
        <fullName evidence="2">Uncharacterized protein</fullName>
    </submittedName>
</protein>
<gene>
    <name evidence="2" type="ORF">PDIGIT_LOCUS14296</name>
</gene>
<name>A0A9W4XUH1_9PLEO</name>
<comment type="caution">
    <text evidence="2">The sequence shown here is derived from an EMBL/GenBank/DDBJ whole genome shotgun (WGS) entry which is preliminary data.</text>
</comment>
<evidence type="ECO:0000313" key="3">
    <source>
        <dbReference type="Proteomes" id="UP001152607"/>
    </source>
</evidence>
<organism evidence="2 3">
    <name type="scientific">Periconia digitata</name>
    <dbReference type="NCBI Taxonomy" id="1303443"/>
    <lineage>
        <taxon>Eukaryota</taxon>
        <taxon>Fungi</taxon>
        <taxon>Dikarya</taxon>
        <taxon>Ascomycota</taxon>
        <taxon>Pezizomycotina</taxon>
        <taxon>Dothideomycetes</taxon>
        <taxon>Pleosporomycetidae</taxon>
        <taxon>Pleosporales</taxon>
        <taxon>Massarineae</taxon>
        <taxon>Periconiaceae</taxon>
        <taxon>Periconia</taxon>
    </lineage>
</organism>